<accession>A0A1Y1WFB3</accession>
<keyword evidence="2" id="KW-1185">Reference proteome</keyword>
<dbReference type="GeneID" id="63803496"/>
<reference evidence="1 2" key="1">
    <citation type="submission" date="2016-07" db="EMBL/GenBank/DDBJ databases">
        <title>Pervasive Adenine N6-methylation of Active Genes in Fungi.</title>
        <authorList>
            <consortium name="DOE Joint Genome Institute"/>
            <person name="Mondo S.J."/>
            <person name="Dannebaum R.O."/>
            <person name="Kuo R.C."/>
            <person name="Labutti K."/>
            <person name="Haridas S."/>
            <person name="Kuo A."/>
            <person name="Salamov A."/>
            <person name="Ahrendt S.R."/>
            <person name="Lipzen A."/>
            <person name="Sullivan W."/>
            <person name="Andreopoulos W.B."/>
            <person name="Clum A."/>
            <person name="Lindquist E."/>
            <person name="Daum C."/>
            <person name="Ramamoorthy G.K."/>
            <person name="Gryganskyi A."/>
            <person name="Culley D."/>
            <person name="Magnuson J.K."/>
            <person name="James T.Y."/>
            <person name="O'Malley M.A."/>
            <person name="Stajich J.E."/>
            <person name="Spatafora J.W."/>
            <person name="Visel A."/>
            <person name="Grigoriev I.V."/>
        </authorList>
    </citation>
    <scope>NUCLEOTIDE SEQUENCE [LARGE SCALE GENOMIC DNA]</scope>
    <source>
        <strain evidence="1 2">ATCC 12442</strain>
    </source>
</reference>
<comment type="caution">
    <text evidence="1">The sequence shown here is derived from an EMBL/GenBank/DDBJ whole genome shotgun (WGS) entry which is preliminary data.</text>
</comment>
<dbReference type="AlphaFoldDB" id="A0A1Y1WFB3"/>
<dbReference type="OrthoDB" id="5595974at2759"/>
<dbReference type="EMBL" id="MCFD01000003">
    <property type="protein sequence ID" value="ORX72240.1"/>
    <property type="molecule type" value="Genomic_DNA"/>
</dbReference>
<protein>
    <submittedName>
        <fullName evidence="1">Uncharacterized protein</fullName>
    </submittedName>
</protein>
<name>A0A1Y1WFB3_9FUNG</name>
<gene>
    <name evidence="1" type="ORF">DL89DRAFT_265847</name>
</gene>
<dbReference type="RefSeq" id="XP_040745664.1">
    <property type="nucleotide sequence ID" value="XM_040886848.1"/>
</dbReference>
<dbReference type="Proteomes" id="UP000193922">
    <property type="component" value="Unassembled WGS sequence"/>
</dbReference>
<proteinExistence type="predicted"/>
<evidence type="ECO:0000313" key="1">
    <source>
        <dbReference type="EMBL" id="ORX72240.1"/>
    </source>
</evidence>
<sequence length="625" mass="71481">MSGFGHLDKRTLVRVFAIYLNSIGDLQKNGILRYYVTVYLSRSLLGNAIYIFCYCPWPNLPYRFMKTSSTSRLLRKGKYFQYSLSDVKLWRTNIPYIVNAGLYSKVDRVYIWAMGCSISLSFGKGAWHSVSDLHIIETPPPQPSSASIQSEASDMDTLTNDTFTYITQHLQSISSLAYDSTSANLVLPSFEPYSFSHTSFAPYLSALYMNLQGRSLSSLPKVFAPSLVKLTIFSLELDFTWDIFQGALPRMVIFENLTQLKVYFKKSTKLPVQPAYNGNTEVGFPKLRALHFVNHPYTSTCLSSIFKDSPVDELVISFFFEKLDAFDAPLLLNKPRITLWVSTYTGTAEENSFVRNQSTTRYAEVVIPTSLPVRLPMYPRWTKLEKLFLRFPVYLSELVRILPQLPLLRWLVVGAIYRSAPDSLSSMPGSHIWSTSIRVLCLFSSITAVPTIPDFGSMCILVSGLPSLQRLLVPDGMLSDVRARLAKQGLARYMDKSASKLHKLVRQLRTDLAHLLLMRDSKMVTENGYYRYPKRTNSELNITQRLMWKLYTQPFKRRRALIPTIRRCQRSLFIDTKEGGHGVVEFDPSKAMSFLDEFPVLEYSVDFVPVSATLFWLARHQQVWQ</sequence>
<organism evidence="1 2">
    <name type="scientific">Linderina pennispora</name>
    <dbReference type="NCBI Taxonomy" id="61395"/>
    <lineage>
        <taxon>Eukaryota</taxon>
        <taxon>Fungi</taxon>
        <taxon>Fungi incertae sedis</taxon>
        <taxon>Zoopagomycota</taxon>
        <taxon>Kickxellomycotina</taxon>
        <taxon>Kickxellomycetes</taxon>
        <taxon>Kickxellales</taxon>
        <taxon>Kickxellaceae</taxon>
        <taxon>Linderina</taxon>
    </lineage>
</organism>
<evidence type="ECO:0000313" key="2">
    <source>
        <dbReference type="Proteomes" id="UP000193922"/>
    </source>
</evidence>